<accession>A0A7W0HML0</accession>
<evidence type="ECO:0000313" key="2">
    <source>
        <dbReference type="EMBL" id="MBA2888865.1"/>
    </source>
</evidence>
<keyword evidence="1" id="KW-0732">Signal</keyword>
<dbReference type="EMBL" id="JACDUR010000001">
    <property type="protein sequence ID" value="MBA2888865.1"/>
    <property type="molecule type" value="Genomic_DNA"/>
</dbReference>
<gene>
    <name evidence="2" type="ORF">HNR30_000200</name>
</gene>
<evidence type="ECO:0000313" key="3">
    <source>
        <dbReference type="Proteomes" id="UP000530928"/>
    </source>
</evidence>
<dbReference type="AlphaFoldDB" id="A0A7W0HML0"/>
<dbReference type="RefSeq" id="WP_181607311.1">
    <property type="nucleotide sequence ID" value="NZ_BAABAM010000001.1"/>
</dbReference>
<keyword evidence="3" id="KW-1185">Reference proteome</keyword>
<feature type="chain" id="PRO_5038777233" evidence="1">
    <location>
        <begin position="23"/>
        <end position="87"/>
    </location>
</feature>
<organism evidence="2 3">
    <name type="scientific">Nonomuraea soli</name>
    <dbReference type="NCBI Taxonomy" id="1032476"/>
    <lineage>
        <taxon>Bacteria</taxon>
        <taxon>Bacillati</taxon>
        <taxon>Actinomycetota</taxon>
        <taxon>Actinomycetes</taxon>
        <taxon>Streptosporangiales</taxon>
        <taxon>Streptosporangiaceae</taxon>
        <taxon>Nonomuraea</taxon>
    </lineage>
</organism>
<comment type="caution">
    <text evidence="2">The sequence shown here is derived from an EMBL/GenBank/DDBJ whole genome shotgun (WGS) entry which is preliminary data.</text>
</comment>
<sequence>MMIAKAAAVLAGAAMLAGTMQSAGLAAEACGPRLEKTYRTYSGCAKAGDDGKRSGRWRQWECLAVAIDPPPPGHSGDLYELWVYTCR</sequence>
<name>A0A7W0HML0_9ACTN</name>
<dbReference type="Proteomes" id="UP000530928">
    <property type="component" value="Unassembled WGS sequence"/>
</dbReference>
<feature type="signal peptide" evidence="1">
    <location>
        <begin position="1"/>
        <end position="22"/>
    </location>
</feature>
<reference evidence="2 3" key="1">
    <citation type="submission" date="2020-07" db="EMBL/GenBank/DDBJ databases">
        <title>Genomic Encyclopedia of Type Strains, Phase IV (KMG-IV): sequencing the most valuable type-strain genomes for metagenomic binning, comparative biology and taxonomic classification.</title>
        <authorList>
            <person name="Goeker M."/>
        </authorList>
    </citation>
    <scope>NUCLEOTIDE SEQUENCE [LARGE SCALE GENOMIC DNA]</scope>
    <source>
        <strain evidence="2 3">DSM 45533</strain>
    </source>
</reference>
<protein>
    <submittedName>
        <fullName evidence="2">Uncharacterized protein</fullName>
    </submittedName>
</protein>
<evidence type="ECO:0000256" key="1">
    <source>
        <dbReference type="SAM" id="SignalP"/>
    </source>
</evidence>
<proteinExistence type="predicted"/>